<accession>A0A1F4T8P6</accession>
<protein>
    <submittedName>
        <fullName evidence="1">Uncharacterized protein</fullName>
    </submittedName>
</protein>
<evidence type="ECO:0000313" key="1">
    <source>
        <dbReference type="EMBL" id="OGC28977.1"/>
    </source>
</evidence>
<comment type="caution">
    <text evidence="1">The sequence shown here is derived from an EMBL/GenBank/DDBJ whole genome shotgun (WGS) entry which is preliminary data.</text>
</comment>
<dbReference type="Proteomes" id="UP000178951">
    <property type="component" value="Unassembled WGS sequence"/>
</dbReference>
<evidence type="ECO:0000313" key="2">
    <source>
        <dbReference type="Proteomes" id="UP000178951"/>
    </source>
</evidence>
<gene>
    <name evidence="1" type="ORF">A2311_03255</name>
</gene>
<sequence>MRTQRVQGLPVFRNLTEAKVVLGKQVTRQTLAAQYVEQFGPAVINHWQSCRQRQSSVPFGYFGRTLQGKLNFGIVFRHVVEDESCLGLKFAQATRTVPQQLLRANQPAYLASVLGLTQGSRGANWDQVITKYAIRSGLRNLYHYSIFEAFVDPDHYGWAFEYETEDGSAILEGHHLHRSDFRETCSWDNLAQGSLAWREIDHFFRSHWGITVYDEAIGTFDPRLLPANHEALLEEVSRRLGRRIGSFYELIYNGGLGMLVLAPQVRGQPGRLMQICYPQAFAYHPKDGPDRHLRAHWFKQLNTFGTPAERIAAFLHELEVCQINLKDVPSVCTRQWFDDHHLGDCLLVKGTRVSALVTFFKTHFPERFDDGTWHEGDFPPAGAKDKKQQHLAVRKIRPARRDGETHHRAIFYFDGHKYILPKEYTGLTIRRVSASFAIIYRSRKVFDGQGKHVQLVPIKGVVLRTQPKGSLTIILQEGDLLEVNSLLYCRMQATAPQLSPR</sequence>
<organism evidence="1 2">
    <name type="scientific">candidate division WOR-1 bacterium RIFOXYB2_FULL_48_7</name>
    <dbReference type="NCBI Taxonomy" id="1802583"/>
    <lineage>
        <taxon>Bacteria</taxon>
        <taxon>Bacillati</taxon>
        <taxon>Saganbacteria</taxon>
    </lineage>
</organism>
<dbReference type="AlphaFoldDB" id="A0A1F4T8P6"/>
<name>A0A1F4T8P6_UNCSA</name>
<proteinExistence type="predicted"/>
<reference evidence="1 2" key="1">
    <citation type="journal article" date="2016" name="Nat. Commun.">
        <title>Thousands of microbial genomes shed light on interconnected biogeochemical processes in an aquifer system.</title>
        <authorList>
            <person name="Anantharaman K."/>
            <person name="Brown C.T."/>
            <person name="Hug L.A."/>
            <person name="Sharon I."/>
            <person name="Castelle C.J."/>
            <person name="Probst A.J."/>
            <person name="Thomas B.C."/>
            <person name="Singh A."/>
            <person name="Wilkins M.J."/>
            <person name="Karaoz U."/>
            <person name="Brodie E.L."/>
            <person name="Williams K.H."/>
            <person name="Hubbard S.S."/>
            <person name="Banfield J.F."/>
        </authorList>
    </citation>
    <scope>NUCLEOTIDE SEQUENCE [LARGE SCALE GENOMIC DNA]</scope>
</reference>
<dbReference type="EMBL" id="MEUF01000095">
    <property type="protein sequence ID" value="OGC28977.1"/>
    <property type="molecule type" value="Genomic_DNA"/>
</dbReference>
<dbReference type="STRING" id="1802583.A2311_03255"/>